<feature type="compositionally biased region" description="Basic residues" evidence="4">
    <location>
        <begin position="33"/>
        <end position="54"/>
    </location>
</feature>
<dbReference type="SMART" id="SM01393">
    <property type="entry name" value="Ribosomal_L32e"/>
    <property type="match status" value="1"/>
</dbReference>
<dbReference type="InterPro" id="IPR001515">
    <property type="entry name" value="Ribosomal_eL32"/>
</dbReference>
<evidence type="ECO:0000256" key="3">
    <source>
        <dbReference type="ARBA" id="ARBA00023274"/>
    </source>
</evidence>
<keyword evidence="2 5" id="KW-0689">Ribosomal protein</keyword>
<dbReference type="PANTHER" id="PTHR23413">
    <property type="entry name" value="60S RIBOSOMAL PROTEIN L32 AND DNA-DIRECTED RNA POLYMERASE II, SUBUNIT N"/>
    <property type="match status" value="1"/>
</dbReference>
<comment type="similarity">
    <text evidence="1">Belongs to the eukaryotic ribosomal protein eL32 family.</text>
</comment>
<reference evidence="5" key="2">
    <citation type="journal article" date="2014" name="ISME J.">
        <title>Microbial stratification in low pH oxic and suboxic macroscopic growths along an acid mine drainage.</title>
        <authorList>
            <person name="Mendez-Garcia C."/>
            <person name="Mesa V."/>
            <person name="Sprenger R.R."/>
            <person name="Richter M."/>
            <person name="Diez M.S."/>
            <person name="Solano J."/>
            <person name="Bargiela R."/>
            <person name="Golyshina O.V."/>
            <person name="Manteca A."/>
            <person name="Ramos J.L."/>
            <person name="Gallego J.R."/>
            <person name="Llorente I."/>
            <person name="Martins Dos Santos V.A."/>
            <person name="Jensen O.N."/>
            <person name="Pelaez A.I."/>
            <person name="Sanchez J."/>
            <person name="Ferrer M."/>
        </authorList>
    </citation>
    <scope>NUCLEOTIDE SEQUENCE</scope>
</reference>
<dbReference type="AlphaFoldDB" id="T0ZBU0"/>
<organism evidence="5">
    <name type="scientific">mine drainage metagenome</name>
    <dbReference type="NCBI Taxonomy" id="410659"/>
    <lineage>
        <taxon>unclassified sequences</taxon>
        <taxon>metagenomes</taxon>
        <taxon>ecological metagenomes</taxon>
    </lineage>
</organism>
<accession>T0ZBU0</accession>
<gene>
    <name evidence="5" type="ORF">B1B_14022</name>
</gene>
<dbReference type="GO" id="GO:0003735">
    <property type="term" value="F:structural constituent of ribosome"/>
    <property type="evidence" value="ECO:0007669"/>
    <property type="project" value="InterPro"/>
</dbReference>
<feature type="region of interest" description="Disordered" evidence="4">
    <location>
        <begin position="33"/>
        <end position="59"/>
    </location>
</feature>
<dbReference type="GO" id="GO:0022625">
    <property type="term" value="C:cytosolic large ribosomal subunit"/>
    <property type="evidence" value="ECO:0007669"/>
    <property type="project" value="TreeGrafter"/>
</dbReference>
<name>T0ZBU0_9ZZZZ</name>
<dbReference type="EMBL" id="AUZY01009252">
    <property type="protein sequence ID" value="EQD42533.1"/>
    <property type="molecule type" value="Genomic_DNA"/>
</dbReference>
<sequence>MFAIVLIRYWGIIMKKKFHSKFNIPNFGTKSRKGVKDRWRKQTGKDNKKRKKLAHAGAEPTIGYRNMEGVRGLKRNGRLAVLVSNEKEFRDAVVSGNGNIEITFAKAMGYRKREMLAKRAIEKKIRITNFNEREKKKVGDE</sequence>
<proteinExistence type="inferred from homology"/>
<evidence type="ECO:0000256" key="4">
    <source>
        <dbReference type="SAM" id="MobiDB-lite"/>
    </source>
</evidence>
<evidence type="ECO:0000256" key="1">
    <source>
        <dbReference type="ARBA" id="ARBA00008431"/>
    </source>
</evidence>
<comment type="caution">
    <text evidence="5">The sequence shown here is derived from an EMBL/GenBank/DDBJ whole genome shotgun (WGS) entry which is preliminary data.</text>
</comment>
<dbReference type="SUPFAM" id="SSF52042">
    <property type="entry name" value="Ribosomal protein L32e"/>
    <property type="match status" value="1"/>
</dbReference>
<dbReference type="InterPro" id="IPR036351">
    <property type="entry name" value="Ribosomal_eL32_sf"/>
</dbReference>
<dbReference type="GO" id="GO:0006412">
    <property type="term" value="P:translation"/>
    <property type="evidence" value="ECO:0007669"/>
    <property type="project" value="InterPro"/>
</dbReference>
<feature type="non-terminal residue" evidence="5">
    <location>
        <position position="141"/>
    </location>
</feature>
<reference evidence="5" key="1">
    <citation type="submission" date="2013-08" db="EMBL/GenBank/DDBJ databases">
        <authorList>
            <person name="Mendez C."/>
            <person name="Richter M."/>
            <person name="Ferrer M."/>
            <person name="Sanchez J."/>
        </authorList>
    </citation>
    <scope>NUCLEOTIDE SEQUENCE</scope>
</reference>
<evidence type="ECO:0000313" key="5">
    <source>
        <dbReference type="EMBL" id="EQD42533.1"/>
    </source>
</evidence>
<evidence type="ECO:0000256" key="2">
    <source>
        <dbReference type="ARBA" id="ARBA00022980"/>
    </source>
</evidence>
<protein>
    <submittedName>
        <fullName evidence="5">60S ribosomal protein L32</fullName>
    </submittedName>
</protein>
<dbReference type="PANTHER" id="PTHR23413:SF1">
    <property type="entry name" value="RIBOSOMAL PROTEIN L32"/>
    <property type="match status" value="1"/>
</dbReference>
<keyword evidence="3" id="KW-0687">Ribonucleoprotein</keyword>
<dbReference type="Pfam" id="PF01655">
    <property type="entry name" value="Ribosomal_L32e"/>
    <property type="match status" value="1"/>
</dbReference>